<dbReference type="Proteomes" id="UP000178774">
    <property type="component" value="Unassembled WGS sequence"/>
</dbReference>
<dbReference type="SUPFAM" id="SSF51658">
    <property type="entry name" value="Xylose isomerase-like"/>
    <property type="match status" value="1"/>
</dbReference>
<evidence type="ECO:0000313" key="3">
    <source>
        <dbReference type="Proteomes" id="UP000178774"/>
    </source>
</evidence>
<comment type="caution">
    <text evidence="2">The sequence shown here is derived from an EMBL/GenBank/DDBJ whole genome shotgun (WGS) entry which is preliminary data.</text>
</comment>
<dbReference type="InterPro" id="IPR013022">
    <property type="entry name" value="Xyl_isomerase-like_TIM-brl"/>
</dbReference>
<dbReference type="EMBL" id="MHOP01000023">
    <property type="protein sequence ID" value="OGZ65390.1"/>
    <property type="molecule type" value="Genomic_DNA"/>
</dbReference>
<gene>
    <name evidence="2" type="ORF">A2822_02660</name>
</gene>
<accession>A0A1G2HT42</accession>
<proteinExistence type="predicted"/>
<dbReference type="InterPro" id="IPR036237">
    <property type="entry name" value="Xyl_isomerase-like_sf"/>
</dbReference>
<dbReference type="Gene3D" id="3.20.20.150">
    <property type="entry name" value="Divalent-metal-dependent TIM barrel enzymes"/>
    <property type="match status" value="1"/>
</dbReference>
<name>A0A1G2HT42_9BACT</name>
<evidence type="ECO:0000313" key="2">
    <source>
        <dbReference type="EMBL" id="OGZ65390.1"/>
    </source>
</evidence>
<evidence type="ECO:0000259" key="1">
    <source>
        <dbReference type="Pfam" id="PF01261"/>
    </source>
</evidence>
<protein>
    <recommendedName>
        <fullName evidence="1">Xylose isomerase-like TIM barrel domain-containing protein</fullName>
    </recommendedName>
</protein>
<dbReference type="AlphaFoldDB" id="A0A1G2HT42"/>
<feature type="domain" description="Xylose isomerase-like TIM barrel" evidence="1">
    <location>
        <begin position="110"/>
        <end position="331"/>
    </location>
</feature>
<sequence length="332" mass="37487">MKNQVFVPTVAKFPNDILGSWRIQEPFVQASYQRGLMLVELGGIKAVTDEAGIQIKNLETLKDEYGDTPIVTMLSNTPFEEMDWLHNAALAANHVRCGIHFAAVIPIGGRKIVTFHLNSLVTEETFLSKSAEDWRELFDFRIAPMLKDVAQYAASNGVELKVETVPVPEYGDWTQENDLSYLGKKVRHLRNPFYLTTYWGFQQLRRLGLGICLDLCHNRTIYRAAGQLESHGIIFDDDKYMLSSPSHDLMTDVLGLLPTDLVHLNDGLGDFTQQGDVFKEGVPLGQGDIEDLREIINHLNHRKIPFVIEVDEGGDFKNRPGTKASIEYLLKQ</sequence>
<dbReference type="Pfam" id="PF01261">
    <property type="entry name" value="AP_endonuc_2"/>
    <property type="match status" value="1"/>
</dbReference>
<reference evidence="2 3" key="1">
    <citation type="journal article" date="2016" name="Nat. Commun.">
        <title>Thousands of microbial genomes shed light on interconnected biogeochemical processes in an aquifer system.</title>
        <authorList>
            <person name="Anantharaman K."/>
            <person name="Brown C.T."/>
            <person name="Hug L.A."/>
            <person name="Sharon I."/>
            <person name="Castelle C.J."/>
            <person name="Probst A.J."/>
            <person name="Thomas B.C."/>
            <person name="Singh A."/>
            <person name="Wilkins M.J."/>
            <person name="Karaoz U."/>
            <person name="Brodie E.L."/>
            <person name="Williams K.H."/>
            <person name="Hubbard S.S."/>
            <person name="Banfield J.F."/>
        </authorList>
    </citation>
    <scope>NUCLEOTIDE SEQUENCE [LARGE SCALE GENOMIC DNA]</scope>
</reference>
<organism evidence="2 3">
    <name type="scientific">Candidatus Staskawiczbacteria bacterium RIFCSPHIGHO2_01_FULL_41_41</name>
    <dbReference type="NCBI Taxonomy" id="1802203"/>
    <lineage>
        <taxon>Bacteria</taxon>
        <taxon>Candidatus Staskawicziibacteriota</taxon>
    </lineage>
</organism>